<dbReference type="Pfam" id="PF00582">
    <property type="entry name" value="Usp"/>
    <property type="match status" value="1"/>
</dbReference>
<feature type="region of interest" description="Disordered" evidence="1">
    <location>
        <begin position="35"/>
        <end position="55"/>
    </location>
</feature>
<evidence type="ECO:0000313" key="5">
    <source>
        <dbReference type="Proteomes" id="UP000245119"/>
    </source>
</evidence>
<proteinExistence type="predicted"/>
<name>A0A2T7NUK3_POMCA</name>
<dbReference type="PRINTS" id="PR01438">
    <property type="entry name" value="UNVRSLSTRESS"/>
</dbReference>
<reference evidence="4 5" key="1">
    <citation type="submission" date="2018-04" db="EMBL/GenBank/DDBJ databases">
        <title>The genome of golden apple snail Pomacea canaliculata provides insight into stress tolerance and invasive adaptation.</title>
        <authorList>
            <person name="Liu C."/>
            <person name="Liu B."/>
            <person name="Ren Y."/>
            <person name="Zhang Y."/>
            <person name="Wang H."/>
            <person name="Li S."/>
            <person name="Jiang F."/>
            <person name="Yin L."/>
            <person name="Zhang G."/>
            <person name="Qian W."/>
            <person name="Fan W."/>
        </authorList>
    </citation>
    <scope>NUCLEOTIDE SEQUENCE [LARGE SCALE GENOMIC DNA]</scope>
    <source>
        <strain evidence="4">SZHN2017</strain>
        <tissue evidence="4">Muscle</tissue>
    </source>
</reference>
<keyword evidence="2" id="KW-0732">Signal</keyword>
<sequence>MAERKAPLPILHRAGVCGAALLLLLTPLATRPSEPCGPRISASRHHGIPSTTGNSSMATSVRKVLLAVDGSDNAEYAFDWYVTNMHKDDNTLILLHCPETFANATMMSPGKVQELMVEMETKIKHIENKFSIKMKTLGISGKFVRRDGEKPGQTICECALEMGATYIVTGTRGLGKFRRTVMGSVSDYVIHHAHVPVLVVRHKEGKQ</sequence>
<protein>
    <recommendedName>
        <fullName evidence="3">UspA domain-containing protein</fullName>
    </recommendedName>
</protein>
<dbReference type="Gene3D" id="3.40.50.620">
    <property type="entry name" value="HUPs"/>
    <property type="match status" value="1"/>
</dbReference>
<evidence type="ECO:0000256" key="2">
    <source>
        <dbReference type="SAM" id="SignalP"/>
    </source>
</evidence>
<dbReference type="SUPFAM" id="SSF52402">
    <property type="entry name" value="Adenine nucleotide alpha hydrolases-like"/>
    <property type="match status" value="1"/>
</dbReference>
<feature type="chain" id="PRO_5015568783" description="UspA domain-containing protein" evidence="2">
    <location>
        <begin position="31"/>
        <end position="207"/>
    </location>
</feature>
<accession>A0A2T7NUK3</accession>
<dbReference type="InterPro" id="IPR006015">
    <property type="entry name" value="Universal_stress_UspA"/>
</dbReference>
<feature type="domain" description="UspA" evidence="3">
    <location>
        <begin position="62"/>
        <end position="201"/>
    </location>
</feature>
<dbReference type="OrthoDB" id="843225at2759"/>
<evidence type="ECO:0000313" key="4">
    <source>
        <dbReference type="EMBL" id="PVD24857.1"/>
    </source>
</evidence>
<dbReference type="STRING" id="400727.A0A2T7NUK3"/>
<dbReference type="AlphaFoldDB" id="A0A2T7NUK3"/>
<dbReference type="CDD" id="cd23659">
    <property type="entry name" value="USP_At3g01520-like"/>
    <property type="match status" value="1"/>
</dbReference>
<dbReference type="PANTHER" id="PTHR46989:SF3">
    <property type="entry name" value="USPA DOMAIN-CONTAINING PROTEIN"/>
    <property type="match status" value="1"/>
</dbReference>
<dbReference type="InterPro" id="IPR014729">
    <property type="entry name" value="Rossmann-like_a/b/a_fold"/>
</dbReference>
<dbReference type="OMA" id="KAKAICQ"/>
<keyword evidence="5" id="KW-1185">Reference proteome</keyword>
<evidence type="ECO:0000259" key="3">
    <source>
        <dbReference type="Pfam" id="PF00582"/>
    </source>
</evidence>
<dbReference type="InterPro" id="IPR006016">
    <property type="entry name" value="UspA"/>
</dbReference>
<feature type="signal peptide" evidence="2">
    <location>
        <begin position="1"/>
        <end position="30"/>
    </location>
</feature>
<dbReference type="Proteomes" id="UP000245119">
    <property type="component" value="Linkage Group LG9"/>
</dbReference>
<gene>
    <name evidence="4" type="ORF">C0Q70_15344</name>
</gene>
<dbReference type="PANTHER" id="PTHR46989">
    <property type="entry name" value="USP DOMAIN-CONTAINING PROTEIN"/>
    <property type="match status" value="1"/>
</dbReference>
<organism evidence="4 5">
    <name type="scientific">Pomacea canaliculata</name>
    <name type="common">Golden apple snail</name>
    <dbReference type="NCBI Taxonomy" id="400727"/>
    <lineage>
        <taxon>Eukaryota</taxon>
        <taxon>Metazoa</taxon>
        <taxon>Spiralia</taxon>
        <taxon>Lophotrochozoa</taxon>
        <taxon>Mollusca</taxon>
        <taxon>Gastropoda</taxon>
        <taxon>Caenogastropoda</taxon>
        <taxon>Architaenioglossa</taxon>
        <taxon>Ampullarioidea</taxon>
        <taxon>Ampullariidae</taxon>
        <taxon>Pomacea</taxon>
    </lineage>
</organism>
<dbReference type="EMBL" id="PZQS01000009">
    <property type="protein sequence ID" value="PVD24857.1"/>
    <property type="molecule type" value="Genomic_DNA"/>
</dbReference>
<evidence type="ECO:0000256" key="1">
    <source>
        <dbReference type="SAM" id="MobiDB-lite"/>
    </source>
</evidence>
<comment type="caution">
    <text evidence="4">The sequence shown here is derived from an EMBL/GenBank/DDBJ whole genome shotgun (WGS) entry which is preliminary data.</text>
</comment>